<feature type="compositionally biased region" description="Polar residues" evidence="13">
    <location>
        <begin position="693"/>
        <end position="705"/>
    </location>
</feature>
<dbReference type="FunFam" id="1.10.472.10:FF:000009">
    <property type="entry name" value="cyclin-T2 isoform X1"/>
    <property type="match status" value="1"/>
</dbReference>
<evidence type="ECO:0000256" key="9">
    <source>
        <dbReference type="ARBA" id="ARBA00023163"/>
    </source>
</evidence>
<feature type="region of interest" description="Disordered" evidence="13">
    <location>
        <begin position="299"/>
        <end position="577"/>
    </location>
</feature>
<dbReference type="InterPro" id="IPR036915">
    <property type="entry name" value="Cyclin-like_sf"/>
</dbReference>
<dbReference type="InterPro" id="IPR043198">
    <property type="entry name" value="Cyclin/Ssn8"/>
</dbReference>
<evidence type="ECO:0000256" key="8">
    <source>
        <dbReference type="ARBA" id="ARBA00023127"/>
    </source>
</evidence>
<dbReference type="SMART" id="SM00385">
    <property type="entry name" value="CYCLIN"/>
    <property type="match status" value="1"/>
</dbReference>
<evidence type="ECO:0000256" key="13">
    <source>
        <dbReference type="SAM" id="MobiDB-lite"/>
    </source>
</evidence>
<proteinExistence type="inferred from homology"/>
<reference evidence="16" key="1">
    <citation type="submission" date="2025-08" db="UniProtKB">
        <authorList>
            <consortium name="RefSeq"/>
        </authorList>
    </citation>
    <scope>IDENTIFICATION</scope>
    <source>
        <tissue evidence="16">Gonad</tissue>
    </source>
</reference>
<sequence>MRSGACLFVAVRVMAAVERWHFTPQQLLDTPTRKCGVDADKELSYRQQAANLIQDMGQRLTVNQLCINTAIVYMHRFYMYHSFTKFHRNALAAACLFLAAKVEEQPRKLEHVIRVAHVCLHRDSPNLDTKSETYLQQAQDLVINESILLQTLGFEVAIDHPHTHVVKTTQLIRGFQNMRQKGQEGSKSCLTHGDAPKDLAQTAYFMATNSLHLTAFSLQYKPTVVACMCIHLACKWASWEIPRSNDGKYWWEYVDPNVTLDLLDSLTTEFLHIMDKTPSRLKRKISNYKMAGDSPMSSIFNAAHTSGKMRPKPEATSTVSTATASGSSATTGQPQPGSSSNYSAPTEYTNHDRQGKDGSHHKAGMQAASSTSVNTSTSVDLKSHPDLPTLPPLVPPATKSPPKLFINQDALRKMEEKREGTPTGHGTHHSQRPSTHRDKYGRPVPSKSDRGEREHGMAGAAKHHPGQMNAHRERHHHHGHHPASHKDQQRHHEKVPAPGHEKTSTVHHHPREKVPPNSKDKHRHEHHHHRHSAGAASSRHHSRATQPSQGSLPHPHKHQGPGDATDPKSRKRAHAGSPDMALLHGAARMAADGGVALMHPSPAKKHQRDHPSQLQAPAPGSLESSSLLKLPMPPPAPSSQNPPQPPPPKPQSASAIQSKYQDTGLATENGKEGDDMDIVTDENSGDDPLLQLLGQTSDQSMSGHSFFQDPTLGEYPLFGMSGMDVFGMSTMSYPTLPQPPLPQHPPPPPNEPPPPPPPPPE</sequence>
<dbReference type="PANTHER" id="PTHR10026">
    <property type="entry name" value="CYCLIN"/>
    <property type="match status" value="1"/>
</dbReference>
<protein>
    <submittedName>
        <fullName evidence="16">Cyclin-T2-like isoform X1</fullName>
    </submittedName>
</protein>
<dbReference type="Pfam" id="PF21797">
    <property type="entry name" value="CycT2-like_C"/>
    <property type="match status" value="1"/>
</dbReference>
<feature type="domain" description="Cyclin-like" evidence="14">
    <location>
        <begin position="51"/>
        <end position="150"/>
    </location>
</feature>
<feature type="compositionally biased region" description="Pro residues" evidence="13">
    <location>
        <begin position="631"/>
        <end position="650"/>
    </location>
</feature>
<feature type="compositionally biased region" description="Basic and acidic residues" evidence="13">
    <location>
        <begin position="410"/>
        <end position="420"/>
    </location>
</feature>
<keyword evidence="8 12" id="KW-0195">Cyclin</keyword>
<dbReference type="Gene3D" id="1.10.472.10">
    <property type="entry name" value="Cyclin-like"/>
    <property type="match status" value="2"/>
</dbReference>
<keyword evidence="5" id="KW-0132">Cell division</keyword>
<feature type="region of interest" description="Disordered" evidence="13">
    <location>
        <begin position="731"/>
        <end position="761"/>
    </location>
</feature>
<evidence type="ECO:0000256" key="6">
    <source>
        <dbReference type="ARBA" id="ARBA00022843"/>
    </source>
</evidence>
<accession>A0A6P4YRQ0</accession>
<feature type="compositionally biased region" description="Basic residues" evidence="13">
    <location>
        <begin position="472"/>
        <end position="493"/>
    </location>
</feature>
<feature type="compositionally biased region" description="Pro residues" evidence="13">
    <location>
        <begin position="388"/>
        <end position="399"/>
    </location>
</feature>
<evidence type="ECO:0000313" key="15">
    <source>
        <dbReference type="Proteomes" id="UP000515135"/>
    </source>
</evidence>
<dbReference type="RefSeq" id="XP_019632130.1">
    <property type="nucleotide sequence ID" value="XM_019776571.1"/>
</dbReference>
<feature type="compositionally biased region" description="Low complexity" evidence="13">
    <location>
        <begin position="315"/>
        <end position="332"/>
    </location>
</feature>
<comment type="subcellular location">
    <subcellularLocation>
        <location evidence="1">Nucleus</location>
    </subcellularLocation>
</comment>
<dbReference type="GO" id="GO:0051301">
    <property type="term" value="P:cell division"/>
    <property type="evidence" value="ECO:0007669"/>
    <property type="project" value="UniProtKB-KW"/>
</dbReference>
<feature type="region of interest" description="Disordered" evidence="13">
    <location>
        <begin position="597"/>
        <end position="707"/>
    </location>
</feature>
<keyword evidence="7" id="KW-0805">Transcription regulation</keyword>
<evidence type="ECO:0000256" key="4">
    <source>
        <dbReference type="ARBA" id="ARBA00022553"/>
    </source>
</evidence>
<feature type="compositionally biased region" description="Pro residues" evidence="13">
    <location>
        <begin position="736"/>
        <end position="761"/>
    </location>
</feature>
<keyword evidence="3" id="KW-1017">Isopeptide bond</keyword>
<keyword evidence="11" id="KW-0131">Cell cycle</keyword>
<dbReference type="GeneID" id="109475803"/>
<keyword evidence="4" id="KW-0597">Phosphoprotein</keyword>
<keyword evidence="9" id="KW-0804">Transcription</keyword>
<dbReference type="CDD" id="cd20538">
    <property type="entry name" value="CYCLIN_CCNT_rpt1"/>
    <property type="match status" value="1"/>
</dbReference>
<evidence type="ECO:0000256" key="12">
    <source>
        <dbReference type="RuleBase" id="RU000383"/>
    </source>
</evidence>
<evidence type="ECO:0000256" key="5">
    <source>
        <dbReference type="ARBA" id="ARBA00022618"/>
    </source>
</evidence>
<keyword evidence="15" id="KW-1185">Reference proteome</keyword>
<name>A0A6P4YRQ0_BRABE</name>
<evidence type="ECO:0000256" key="11">
    <source>
        <dbReference type="ARBA" id="ARBA00023306"/>
    </source>
</evidence>
<dbReference type="Proteomes" id="UP000515135">
    <property type="component" value="Unplaced"/>
</dbReference>
<dbReference type="OrthoDB" id="25002at2759"/>
<evidence type="ECO:0000256" key="3">
    <source>
        <dbReference type="ARBA" id="ARBA00022499"/>
    </source>
</evidence>
<evidence type="ECO:0000256" key="1">
    <source>
        <dbReference type="ARBA" id="ARBA00004123"/>
    </source>
</evidence>
<evidence type="ECO:0000256" key="10">
    <source>
        <dbReference type="ARBA" id="ARBA00023242"/>
    </source>
</evidence>
<organism evidence="15 16">
    <name type="scientific">Branchiostoma belcheri</name>
    <name type="common">Amphioxus</name>
    <dbReference type="NCBI Taxonomy" id="7741"/>
    <lineage>
        <taxon>Eukaryota</taxon>
        <taxon>Metazoa</taxon>
        <taxon>Chordata</taxon>
        <taxon>Cephalochordata</taxon>
        <taxon>Leptocardii</taxon>
        <taxon>Amphioxiformes</taxon>
        <taxon>Branchiostomatidae</taxon>
        <taxon>Branchiostoma</taxon>
    </lineage>
</organism>
<keyword evidence="6" id="KW-0832">Ubl conjugation</keyword>
<keyword evidence="10" id="KW-0539">Nucleus</keyword>
<dbReference type="Pfam" id="PF00134">
    <property type="entry name" value="Cyclin_N"/>
    <property type="match status" value="1"/>
</dbReference>
<evidence type="ECO:0000256" key="2">
    <source>
        <dbReference type="ARBA" id="ARBA00008638"/>
    </source>
</evidence>
<dbReference type="InterPro" id="IPR006671">
    <property type="entry name" value="Cyclin_N"/>
</dbReference>
<dbReference type="FunFam" id="1.10.472.10:FF:000004">
    <property type="entry name" value="Cyclin T2"/>
    <property type="match status" value="1"/>
</dbReference>
<dbReference type="AlphaFoldDB" id="A0A6P4YRQ0"/>
<dbReference type="SUPFAM" id="SSF47954">
    <property type="entry name" value="Cyclin-like"/>
    <property type="match status" value="2"/>
</dbReference>
<feature type="compositionally biased region" description="Acidic residues" evidence="13">
    <location>
        <begin position="674"/>
        <end position="685"/>
    </location>
</feature>
<evidence type="ECO:0000313" key="16">
    <source>
        <dbReference type="RefSeq" id="XP_019632130.1"/>
    </source>
</evidence>
<feature type="compositionally biased region" description="Basic and acidic residues" evidence="13">
    <location>
        <begin position="435"/>
        <end position="456"/>
    </location>
</feature>
<dbReference type="KEGG" id="bbel:109475803"/>
<dbReference type="GO" id="GO:0006357">
    <property type="term" value="P:regulation of transcription by RNA polymerase II"/>
    <property type="evidence" value="ECO:0007669"/>
    <property type="project" value="InterPro"/>
</dbReference>
<dbReference type="GO" id="GO:0005634">
    <property type="term" value="C:nucleus"/>
    <property type="evidence" value="ECO:0007669"/>
    <property type="project" value="UniProtKB-SubCell"/>
</dbReference>
<evidence type="ECO:0000256" key="7">
    <source>
        <dbReference type="ARBA" id="ARBA00023015"/>
    </source>
</evidence>
<feature type="compositionally biased region" description="Low complexity" evidence="13">
    <location>
        <begin position="619"/>
        <end position="630"/>
    </location>
</feature>
<dbReference type="InterPro" id="IPR013763">
    <property type="entry name" value="Cyclin-like_dom"/>
</dbReference>
<feature type="compositionally biased region" description="Basic and acidic residues" evidence="13">
    <location>
        <begin position="349"/>
        <end position="360"/>
    </location>
</feature>
<feature type="compositionally biased region" description="Polar residues" evidence="13">
    <location>
        <begin position="333"/>
        <end position="348"/>
    </location>
</feature>
<comment type="similarity">
    <text evidence="2">Belongs to the cyclin family. Cyclin C subfamily.</text>
</comment>
<gene>
    <name evidence="16" type="primary">LOC109475803</name>
</gene>
<feature type="compositionally biased region" description="Low complexity" evidence="13">
    <location>
        <begin position="369"/>
        <end position="379"/>
    </location>
</feature>
<feature type="compositionally biased region" description="Basic residues" evidence="13">
    <location>
        <begin position="520"/>
        <end position="543"/>
    </location>
</feature>
<evidence type="ECO:0000259" key="14">
    <source>
        <dbReference type="SMART" id="SM00385"/>
    </source>
</evidence>
<dbReference type="GO" id="GO:0016538">
    <property type="term" value="F:cyclin-dependent protein serine/threonine kinase regulator activity"/>
    <property type="evidence" value="ECO:0007669"/>
    <property type="project" value="InterPro"/>
</dbReference>